<dbReference type="PRINTS" id="PR00368">
    <property type="entry name" value="FADPNR"/>
</dbReference>
<evidence type="ECO:0000313" key="11">
    <source>
        <dbReference type="EMBL" id="MFC6397972.1"/>
    </source>
</evidence>
<comment type="cofactor">
    <cofactor evidence="8">
        <name>FAD</name>
        <dbReference type="ChEBI" id="CHEBI:57692"/>
    </cofactor>
    <text evidence="8">Binds 1 FAD per subunit.</text>
</comment>
<keyword evidence="5 7" id="KW-0676">Redox-active center</keyword>
<keyword evidence="3 7" id="KW-0560">Oxidoreductase</keyword>
<dbReference type="EC" id="1.8.1.9" evidence="7"/>
<keyword evidence="2 7" id="KW-0274">FAD</keyword>
<keyword evidence="12" id="KW-1185">Reference proteome</keyword>
<evidence type="ECO:0000256" key="9">
    <source>
        <dbReference type="SAM" id="MobiDB-lite"/>
    </source>
</evidence>
<dbReference type="InterPro" id="IPR023753">
    <property type="entry name" value="FAD/NAD-binding_dom"/>
</dbReference>
<protein>
    <recommendedName>
        <fullName evidence="7">Thioredoxin reductase</fullName>
        <ecNumber evidence="7">1.8.1.9</ecNumber>
    </recommendedName>
</protein>
<evidence type="ECO:0000256" key="8">
    <source>
        <dbReference type="RuleBase" id="RU003881"/>
    </source>
</evidence>
<proteinExistence type="inferred from homology"/>
<keyword evidence="8" id="KW-0521">NADP</keyword>
<keyword evidence="4" id="KW-1015">Disulfide bond</keyword>
<comment type="caution">
    <text evidence="11">The sequence shown here is derived from an EMBL/GenBank/DDBJ whole genome shotgun (WGS) entry which is preliminary data.</text>
</comment>
<evidence type="ECO:0000256" key="5">
    <source>
        <dbReference type="ARBA" id="ARBA00023284"/>
    </source>
</evidence>
<reference evidence="12" key="1">
    <citation type="journal article" date="2019" name="Int. J. Syst. Evol. Microbiol.">
        <title>The Global Catalogue of Microorganisms (GCM) 10K type strain sequencing project: providing services to taxonomists for standard genome sequencing and annotation.</title>
        <authorList>
            <consortium name="The Broad Institute Genomics Platform"/>
            <consortium name="The Broad Institute Genome Sequencing Center for Infectious Disease"/>
            <person name="Wu L."/>
            <person name="Ma J."/>
        </authorList>
    </citation>
    <scope>NUCLEOTIDE SEQUENCE [LARGE SCALE GENOMIC DNA]</scope>
    <source>
        <strain evidence="12">CGMCC 1.15277</strain>
    </source>
</reference>
<evidence type="ECO:0000256" key="7">
    <source>
        <dbReference type="RuleBase" id="RU003880"/>
    </source>
</evidence>
<feature type="domain" description="FAD/NAD(P)-binding" evidence="10">
    <location>
        <begin position="75"/>
        <end position="364"/>
    </location>
</feature>
<dbReference type="PANTHER" id="PTHR48105">
    <property type="entry name" value="THIOREDOXIN REDUCTASE 1-RELATED-RELATED"/>
    <property type="match status" value="1"/>
</dbReference>
<accession>A0ABW1X3X9</accession>
<dbReference type="PRINTS" id="PR00469">
    <property type="entry name" value="PNDRDTASEII"/>
</dbReference>
<dbReference type="Proteomes" id="UP001596266">
    <property type="component" value="Unassembled WGS sequence"/>
</dbReference>
<comment type="subunit">
    <text evidence="7">Homodimer.</text>
</comment>
<dbReference type="InterPro" id="IPR005982">
    <property type="entry name" value="Thioredox_Rdtase"/>
</dbReference>
<feature type="compositionally biased region" description="Low complexity" evidence="9">
    <location>
        <begin position="1"/>
        <end position="26"/>
    </location>
</feature>
<evidence type="ECO:0000256" key="2">
    <source>
        <dbReference type="ARBA" id="ARBA00022827"/>
    </source>
</evidence>
<evidence type="ECO:0000256" key="1">
    <source>
        <dbReference type="ARBA" id="ARBA00022630"/>
    </source>
</evidence>
<dbReference type="NCBIfam" id="TIGR01292">
    <property type="entry name" value="TRX_reduct"/>
    <property type="match status" value="1"/>
</dbReference>
<sequence>MTETTTGPAGGAVTSPTAGTTTSPAEIDLPNMGGISLGGISLGGASLPNISLDSFEDSVPEAAPKATATDEPVREVIIVGSGPAGYTAAVYAARAQLNPLVFEGALDAGGALMNTTEVENFPGFRDGIMGPDLMANMRAQAERFGAELVADDVTEVDLTGPVKVVTDSEGKQHRAHAVILATGSGYRRLGLADEDRLSGRGVSWCATCDGFFFKDKDIAVVGGGDSAVEEATFLTRFAKSVTMIHRRDELRASKIMIARAENDPKLTFAWNSQVVGMSGDPSLKSVTLADTVTGEQRELPVEGLFIAIGHDPRSELFKGQVNLDDAGYVLVEPHSTKTNLSGVFACGDLVDHTYRQAITAAGSGCQAALDAERFLADLADVNVQA</sequence>
<comment type="catalytic activity">
    <reaction evidence="6 7">
        <text>[thioredoxin]-dithiol + NADP(+) = [thioredoxin]-disulfide + NADPH + H(+)</text>
        <dbReference type="Rhea" id="RHEA:20345"/>
        <dbReference type="Rhea" id="RHEA-COMP:10698"/>
        <dbReference type="Rhea" id="RHEA-COMP:10700"/>
        <dbReference type="ChEBI" id="CHEBI:15378"/>
        <dbReference type="ChEBI" id="CHEBI:29950"/>
        <dbReference type="ChEBI" id="CHEBI:50058"/>
        <dbReference type="ChEBI" id="CHEBI:57783"/>
        <dbReference type="ChEBI" id="CHEBI:58349"/>
        <dbReference type="EC" id="1.8.1.9"/>
    </reaction>
</comment>
<name>A0ABW1X3X9_9ACTN</name>
<dbReference type="GO" id="GO:0004791">
    <property type="term" value="F:thioredoxin-disulfide reductase (NADPH) activity"/>
    <property type="evidence" value="ECO:0007669"/>
    <property type="project" value="UniProtKB-EC"/>
</dbReference>
<feature type="region of interest" description="Disordered" evidence="9">
    <location>
        <begin position="1"/>
        <end position="30"/>
    </location>
</feature>
<dbReference type="PROSITE" id="PS00573">
    <property type="entry name" value="PYRIDINE_REDOX_2"/>
    <property type="match status" value="1"/>
</dbReference>
<evidence type="ECO:0000313" key="12">
    <source>
        <dbReference type="Proteomes" id="UP001596266"/>
    </source>
</evidence>
<organism evidence="11 12">
    <name type="scientific">Luteococcus sanguinis</name>
    <dbReference type="NCBI Taxonomy" id="174038"/>
    <lineage>
        <taxon>Bacteria</taxon>
        <taxon>Bacillati</taxon>
        <taxon>Actinomycetota</taxon>
        <taxon>Actinomycetes</taxon>
        <taxon>Propionibacteriales</taxon>
        <taxon>Propionibacteriaceae</taxon>
        <taxon>Luteococcus</taxon>
    </lineage>
</organism>
<dbReference type="EMBL" id="JBHSUA010000025">
    <property type="protein sequence ID" value="MFC6397972.1"/>
    <property type="molecule type" value="Genomic_DNA"/>
</dbReference>
<dbReference type="RefSeq" id="WP_386769761.1">
    <property type="nucleotide sequence ID" value="NZ_BAAAKI010000024.1"/>
</dbReference>
<gene>
    <name evidence="11" type="primary">trxB</name>
    <name evidence="11" type="ORF">ACFP57_13405</name>
</gene>
<comment type="similarity">
    <text evidence="7">Belongs to the class-II pyridine nucleotide-disulfide oxidoreductase family.</text>
</comment>
<dbReference type="Gene3D" id="3.50.50.60">
    <property type="entry name" value="FAD/NAD(P)-binding domain"/>
    <property type="match status" value="2"/>
</dbReference>
<evidence type="ECO:0000256" key="4">
    <source>
        <dbReference type="ARBA" id="ARBA00023157"/>
    </source>
</evidence>
<dbReference type="InterPro" id="IPR036188">
    <property type="entry name" value="FAD/NAD-bd_sf"/>
</dbReference>
<dbReference type="InterPro" id="IPR008255">
    <property type="entry name" value="Pyr_nucl-diS_OxRdtase_2_AS"/>
</dbReference>
<evidence type="ECO:0000256" key="6">
    <source>
        <dbReference type="ARBA" id="ARBA00048132"/>
    </source>
</evidence>
<dbReference type="Pfam" id="PF07992">
    <property type="entry name" value="Pyr_redox_2"/>
    <property type="match status" value="1"/>
</dbReference>
<evidence type="ECO:0000259" key="10">
    <source>
        <dbReference type="Pfam" id="PF07992"/>
    </source>
</evidence>
<dbReference type="InterPro" id="IPR050097">
    <property type="entry name" value="Ferredoxin-NADP_redctase_2"/>
</dbReference>
<keyword evidence="1 7" id="KW-0285">Flavoprotein</keyword>
<dbReference type="SUPFAM" id="SSF51905">
    <property type="entry name" value="FAD/NAD(P)-binding domain"/>
    <property type="match status" value="1"/>
</dbReference>
<evidence type="ECO:0000256" key="3">
    <source>
        <dbReference type="ARBA" id="ARBA00023002"/>
    </source>
</evidence>